<dbReference type="InterPro" id="IPR029058">
    <property type="entry name" value="AB_hydrolase_fold"/>
</dbReference>
<dbReference type="Proteomes" id="UP000316425">
    <property type="component" value="Unassembled WGS sequence"/>
</dbReference>
<dbReference type="Gene3D" id="3.40.50.1820">
    <property type="entry name" value="alpha/beta hydrolase"/>
    <property type="match status" value="1"/>
</dbReference>
<dbReference type="OrthoDB" id="9803578at2"/>
<keyword evidence="2" id="KW-1185">Reference proteome</keyword>
<protein>
    <submittedName>
        <fullName evidence="1">Esterase family protein</fullName>
    </submittedName>
</protein>
<dbReference type="InterPro" id="IPR050583">
    <property type="entry name" value="Mycobacterial_A85_antigen"/>
</dbReference>
<reference evidence="1 2" key="1">
    <citation type="submission" date="2019-07" db="EMBL/GenBank/DDBJ databases">
        <title>Allobacillus sp. nov. SKP isolated from shrimp paste of Euphausiacea.</title>
        <authorList>
            <person name="Kanchanasin P."/>
            <person name="Tanasupawat S."/>
            <person name="Shi W."/>
            <person name="Wu L."/>
            <person name="Ma J."/>
        </authorList>
    </citation>
    <scope>NUCLEOTIDE SEQUENCE [LARGE SCALE GENOMIC DNA]</scope>
    <source>
        <strain evidence="1 2">SKP4-8</strain>
    </source>
</reference>
<dbReference type="InterPro" id="IPR000801">
    <property type="entry name" value="Esterase-like"/>
</dbReference>
<evidence type="ECO:0000313" key="1">
    <source>
        <dbReference type="EMBL" id="TSJ65494.1"/>
    </source>
</evidence>
<accession>A0A556PM70</accession>
<gene>
    <name evidence="1" type="ORF">FPQ13_06720</name>
</gene>
<evidence type="ECO:0000313" key="2">
    <source>
        <dbReference type="Proteomes" id="UP000316425"/>
    </source>
</evidence>
<dbReference type="EMBL" id="VMHE01000009">
    <property type="protein sequence ID" value="TSJ65494.1"/>
    <property type="molecule type" value="Genomic_DNA"/>
</dbReference>
<sequence length="241" mass="27826">MGRAGKMIDREIESDFLNETITIKIYEPENFSSLYKYHLCIMQDGNDYYQLGRAATVSDRLHGDDKIENTIFVGIHYQDRYDRWDKYHPDGEKNADYIKFLRSEVVPLLDEELPGYNVGSCRVLMGDSLGGTVSLMTALKYPNAFGKIIMQSPYVDEQVLKAVEASEEIANMTIYHTIGKDETEVPTTKGSKDDFLEPNRKLHELLKSKVADYYYKENEGKHTWKQWQKDLPQALQTIFGK</sequence>
<dbReference type="AlphaFoldDB" id="A0A556PM70"/>
<proteinExistence type="predicted"/>
<dbReference type="SUPFAM" id="SSF53474">
    <property type="entry name" value="alpha/beta-Hydrolases"/>
    <property type="match status" value="1"/>
</dbReference>
<dbReference type="PANTHER" id="PTHR48098">
    <property type="entry name" value="ENTEROCHELIN ESTERASE-RELATED"/>
    <property type="match status" value="1"/>
</dbReference>
<name>A0A556PM70_9BACI</name>
<dbReference type="RefSeq" id="WP_144088568.1">
    <property type="nucleotide sequence ID" value="NZ_VMHE01000009.1"/>
</dbReference>
<dbReference type="Pfam" id="PF00756">
    <property type="entry name" value="Esterase"/>
    <property type="match status" value="1"/>
</dbReference>
<dbReference type="PANTHER" id="PTHR48098:SF3">
    <property type="entry name" value="IRON(III) ENTEROBACTIN ESTERASE"/>
    <property type="match status" value="1"/>
</dbReference>
<organism evidence="1 2">
    <name type="scientific">Allobacillus salarius</name>
    <dbReference type="NCBI Taxonomy" id="1955272"/>
    <lineage>
        <taxon>Bacteria</taxon>
        <taxon>Bacillati</taxon>
        <taxon>Bacillota</taxon>
        <taxon>Bacilli</taxon>
        <taxon>Bacillales</taxon>
        <taxon>Bacillaceae</taxon>
        <taxon>Allobacillus</taxon>
    </lineage>
</organism>
<comment type="caution">
    <text evidence="1">The sequence shown here is derived from an EMBL/GenBank/DDBJ whole genome shotgun (WGS) entry which is preliminary data.</text>
</comment>